<dbReference type="Gene3D" id="1.10.10.10">
    <property type="entry name" value="Winged helix-like DNA-binding domain superfamily/Winged helix DNA-binding domain"/>
    <property type="match status" value="1"/>
</dbReference>
<keyword evidence="13" id="KW-1185">Reference proteome</keyword>
<dbReference type="GO" id="GO:0000156">
    <property type="term" value="F:phosphorelay response regulator activity"/>
    <property type="evidence" value="ECO:0007669"/>
    <property type="project" value="TreeGrafter"/>
</dbReference>
<organism evidence="12 13">
    <name type="scientific">Lentihominibacter hominis</name>
    <dbReference type="NCBI Taxonomy" id="2763645"/>
    <lineage>
        <taxon>Bacteria</taxon>
        <taxon>Bacillati</taxon>
        <taxon>Bacillota</taxon>
        <taxon>Clostridia</taxon>
        <taxon>Peptostreptococcales</taxon>
        <taxon>Anaerovoracaceae</taxon>
        <taxon>Lentihominibacter</taxon>
    </lineage>
</organism>
<sequence length="225" mass="25527">MIYFLEDDNNIRNFVTYALNNTGLEAQGFDHPDKFWEAMKVRHPDLLLLDIMLPGEDGISILKKLRNNNSTKDLPIIMLTAKGTEYDKVIGLDNGADDYVSKPFGTMELISRIKALLRRTGKSDDPAEYKKDNLYLCPSKHIVKVDDKDITLTLKEFELLCILFKNEGVVLTRDEILTKIWGYEFDGENRTVDVHIRTLRSKLGSAGKIIKTVRGLGYKIGGSND</sequence>
<keyword evidence="3" id="KW-0902">Two-component regulatory system</keyword>
<dbReference type="SMART" id="SM00862">
    <property type="entry name" value="Trans_reg_C"/>
    <property type="match status" value="1"/>
</dbReference>
<dbReference type="Pfam" id="PF00486">
    <property type="entry name" value="Trans_reg_C"/>
    <property type="match status" value="1"/>
</dbReference>
<comment type="caution">
    <text evidence="12">The sequence shown here is derived from an EMBL/GenBank/DDBJ whole genome shotgun (WGS) entry which is preliminary data.</text>
</comment>
<dbReference type="PANTHER" id="PTHR48111">
    <property type="entry name" value="REGULATOR OF RPOS"/>
    <property type="match status" value="1"/>
</dbReference>
<dbReference type="FunFam" id="1.10.10.10:FF:000018">
    <property type="entry name" value="DNA-binding response regulator ResD"/>
    <property type="match status" value="1"/>
</dbReference>
<dbReference type="GO" id="GO:0005829">
    <property type="term" value="C:cytosol"/>
    <property type="evidence" value="ECO:0007669"/>
    <property type="project" value="TreeGrafter"/>
</dbReference>
<dbReference type="Gene3D" id="3.40.50.2300">
    <property type="match status" value="1"/>
</dbReference>
<evidence type="ECO:0000256" key="2">
    <source>
        <dbReference type="ARBA" id="ARBA00022553"/>
    </source>
</evidence>
<dbReference type="InterPro" id="IPR036388">
    <property type="entry name" value="WH-like_DNA-bd_sf"/>
</dbReference>
<dbReference type="RefSeq" id="WP_187525572.1">
    <property type="nucleotide sequence ID" value="NZ_JACRTA010000003.1"/>
</dbReference>
<evidence type="ECO:0000313" key="12">
    <source>
        <dbReference type="EMBL" id="MBC8568987.1"/>
    </source>
</evidence>
<feature type="domain" description="OmpR/PhoB-type" evidence="11">
    <location>
        <begin position="126"/>
        <end position="222"/>
    </location>
</feature>
<keyword evidence="2 8" id="KW-0597">Phosphoprotein</keyword>
<evidence type="ECO:0000256" key="1">
    <source>
        <dbReference type="ARBA" id="ARBA00018672"/>
    </source>
</evidence>
<dbReference type="SUPFAM" id="SSF52172">
    <property type="entry name" value="CheY-like"/>
    <property type="match status" value="1"/>
</dbReference>
<gene>
    <name evidence="12" type="ORF">H8692_09485</name>
</gene>
<dbReference type="GO" id="GO:0032993">
    <property type="term" value="C:protein-DNA complex"/>
    <property type="evidence" value="ECO:0007669"/>
    <property type="project" value="TreeGrafter"/>
</dbReference>
<evidence type="ECO:0000256" key="8">
    <source>
        <dbReference type="PROSITE-ProRule" id="PRU00169"/>
    </source>
</evidence>
<dbReference type="InterPro" id="IPR011006">
    <property type="entry name" value="CheY-like_superfamily"/>
</dbReference>
<dbReference type="SUPFAM" id="SSF46894">
    <property type="entry name" value="C-terminal effector domain of the bipartite response regulators"/>
    <property type="match status" value="1"/>
</dbReference>
<dbReference type="PROSITE" id="PS50110">
    <property type="entry name" value="RESPONSE_REGULATORY"/>
    <property type="match status" value="1"/>
</dbReference>
<dbReference type="InterPro" id="IPR001789">
    <property type="entry name" value="Sig_transdc_resp-reg_receiver"/>
</dbReference>
<dbReference type="Pfam" id="PF00072">
    <property type="entry name" value="Response_reg"/>
    <property type="match status" value="1"/>
</dbReference>
<evidence type="ECO:0000259" key="11">
    <source>
        <dbReference type="PROSITE" id="PS51755"/>
    </source>
</evidence>
<evidence type="ECO:0000256" key="5">
    <source>
        <dbReference type="ARBA" id="ARBA00023125"/>
    </source>
</evidence>
<dbReference type="AlphaFoldDB" id="A0A926E7X2"/>
<dbReference type="GO" id="GO:0000976">
    <property type="term" value="F:transcription cis-regulatory region binding"/>
    <property type="evidence" value="ECO:0007669"/>
    <property type="project" value="TreeGrafter"/>
</dbReference>
<dbReference type="InterPro" id="IPR001867">
    <property type="entry name" value="OmpR/PhoB-type_DNA-bd"/>
</dbReference>
<dbReference type="PANTHER" id="PTHR48111:SF21">
    <property type="entry name" value="DNA-BINDING DUAL MASTER TRANSCRIPTIONAL REGULATOR RPAA"/>
    <property type="match status" value="1"/>
</dbReference>
<feature type="domain" description="Response regulatory" evidence="10">
    <location>
        <begin position="1"/>
        <end position="117"/>
    </location>
</feature>
<dbReference type="CDD" id="cd00383">
    <property type="entry name" value="trans_reg_C"/>
    <property type="match status" value="1"/>
</dbReference>
<comment type="function">
    <text evidence="7">May play the central regulatory role in sporulation. It may be an element of the effector pathway responsible for the activation of sporulation genes in response to nutritional stress. Spo0A may act in concert with spo0H (a sigma factor) to control the expression of some genes that are critical to the sporulation process.</text>
</comment>
<dbReference type="EMBL" id="JACRTA010000003">
    <property type="protein sequence ID" value="MBC8568987.1"/>
    <property type="molecule type" value="Genomic_DNA"/>
</dbReference>
<dbReference type="Proteomes" id="UP000610862">
    <property type="component" value="Unassembled WGS sequence"/>
</dbReference>
<name>A0A926E7X2_9FIRM</name>
<dbReference type="SMART" id="SM00448">
    <property type="entry name" value="REC"/>
    <property type="match status" value="1"/>
</dbReference>
<evidence type="ECO:0000259" key="10">
    <source>
        <dbReference type="PROSITE" id="PS50110"/>
    </source>
</evidence>
<dbReference type="InterPro" id="IPR016032">
    <property type="entry name" value="Sig_transdc_resp-reg_C-effctor"/>
</dbReference>
<dbReference type="GO" id="GO:0006355">
    <property type="term" value="P:regulation of DNA-templated transcription"/>
    <property type="evidence" value="ECO:0007669"/>
    <property type="project" value="InterPro"/>
</dbReference>
<evidence type="ECO:0000256" key="9">
    <source>
        <dbReference type="PROSITE-ProRule" id="PRU01091"/>
    </source>
</evidence>
<dbReference type="Gene3D" id="6.10.250.690">
    <property type="match status" value="1"/>
</dbReference>
<accession>A0A926E7X2</accession>
<dbReference type="PROSITE" id="PS51755">
    <property type="entry name" value="OMPR_PHOB"/>
    <property type="match status" value="1"/>
</dbReference>
<keyword evidence="5 9" id="KW-0238">DNA-binding</keyword>
<evidence type="ECO:0000256" key="7">
    <source>
        <dbReference type="ARBA" id="ARBA00024867"/>
    </source>
</evidence>
<keyword evidence="6" id="KW-0804">Transcription</keyword>
<feature type="modified residue" description="4-aspartylphosphate" evidence="8">
    <location>
        <position position="50"/>
    </location>
</feature>
<protein>
    <recommendedName>
        <fullName evidence="1">Stage 0 sporulation protein A homolog</fullName>
    </recommendedName>
</protein>
<evidence type="ECO:0000313" key="13">
    <source>
        <dbReference type="Proteomes" id="UP000610862"/>
    </source>
</evidence>
<feature type="DNA-binding region" description="OmpR/PhoB-type" evidence="9">
    <location>
        <begin position="126"/>
        <end position="222"/>
    </location>
</feature>
<evidence type="ECO:0000256" key="4">
    <source>
        <dbReference type="ARBA" id="ARBA00023015"/>
    </source>
</evidence>
<reference evidence="12" key="1">
    <citation type="submission" date="2020-08" db="EMBL/GenBank/DDBJ databases">
        <title>Genome public.</title>
        <authorList>
            <person name="Liu C."/>
            <person name="Sun Q."/>
        </authorList>
    </citation>
    <scope>NUCLEOTIDE SEQUENCE</scope>
    <source>
        <strain evidence="12">NSJ-24</strain>
    </source>
</reference>
<evidence type="ECO:0000256" key="6">
    <source>
        <dbReference type="ARBA" id="ARBA00023163"/>
    </source>
</evidence>
<keyword evidence="4" id="KW-0805">Transcription regulation</keyword>
<evidence type="ECO:0000256" key="3">
    <source>
        <dbReference type="ARBA" id="ARBA00023012"/>
    </source>
</evidence>
<proteinExistence type="predicted"/>
<dbReference type="InterPro" id="IPR039420">
    <property type="entry name" value="WalR-like"/>
</dbReference>